<feature type="binding site" evidence="3">
    <location>
        <position position="141"/>
    </location>
    <ligand>
        <name>Zn(2+)</name>
        <dbReference type="ChEBI" id="CHEBI:29105"/>
        <label>2</label>
    </ligand>
</feature>
<dbReference type="GO" id="GO:0046872">
    <property type="term" value="F:metal ion binding"/>
    <property type="evidence" value="ECO:0007669"/>
    <property type="project" value="UniProtKB-KW"/>
</dbReference>
<feature type="binding site" evidence="4">
    <location>
        <position position="302"/>
    </location>
    <ligand>
        <name>allantoate</name>
        <dbReference type="ChEBI" id="CHEBI:17536"/>
    </ligand>
</feature>
<keyword evidence="2 6" id="KW-0378">Hydrolase</keyword>
<feature type="domain" description="Peptidase M20 dimerisation" evidence="5">
    <location>
        <begin position="226"/>
        <end position="325"/>
    </location>
</feature>
<dbReference type="InterPro" id="IPR036264">
    <property type="entry name" value="Bact_exopeptidase_dim_dom"/>
</dbReference>
<dbReference type="GO" id="GO:0016813">
    <property type="term" value="F:hydrolase activity, acting on carbon-nitrogen (but not peptide) bonds, in linear amidines"/>
    <property type="evidence" value="ECO:0007669"/>
    <property type="project" value="InterPro"/>
</dbReference>
<dbReference type="Proteomes" id="UP000061660">
    <property type="component" value="Chromosome"/>
</dbReference>
<gene>
    <name evidence="6" type="ORF">IJ22_00610</name>
</gene>
<evidence type="ECO:0000256" key="2">
    <source>
        <dbReference type="ARBA" id="ARBA00022801"/>
    </source>
</evidence>
<feature type="binding site" evidence="3">
    <location>
        <position position="106"/>
    </location>
    <ligand>
        <name>Zn(2+)</name>
        <dbReference type="ChEBI" id="CHEBI:29105"/>
        <label>2</label>
    </ligand>
</feature>
<dbReference type="SUPFAM" id="SSF53187">
    <property type="entry name" value="Zn-dependent exopeptidases"/>
    <property type="match status" value="1"/>
</dbReference>
<dbReference type="CDD" id="cd03884">
    <property type="entry name" value="M20_bAS"/>
    <property type="match status" value="1"/>
</dbReference>
<comment type="cofactor">
    <cofactor evidence="3">
        <name>Zn(2+)</name>
        <dbReference type="ChEBI" id="CHEBI:29105"/>
    </cofactor>
    <text evidence="3">Binds 2 Zn(2+) ions per subunit.</text>
</comment>
<protein>
    <submittedName>
        <fullName evidence="6">Allantoate amidohydrolase</fullName>
    </submittedName>
</protein>
<sequence>MADKYVTELQVSDSDRSRFAADIQQAIEWLADYGKDASGGVTRFLYSDAWSLAQQALARRMAEAGLHAYYDDCGNLFGRLEGSRPDEPVLLTGSHLDTVKCGGRYDGAYGILAGMIALTYLQERFGAPRRTLEVVSLCEEEGSRFPLTYWGSGNITGKYALDAVPAIRDIDGISLQEAMEAAGFGLGRYPSPRRSALAGFIELHIEQGLVLERERLSIGIVDGIVGQKRFMVRVDGTANHAGTTPMKLRRDALAGACEMIAFLEKTALSQREPFVATTGQLQVQPNLANVIPGQVVFTVDVRDADSEVLEQFCSTFKSVFAEIAERRQLSVDFHEWMSMHPVRMNVDMNRSLASICEGRGLAYRSMFSGAGHDAQMFQAVCPTTMLFVPSKEGISHSPLEYSDPRDLADGIVTLVEWLYLYGYKEELR</sequence>
<dbReference type="Pfam" id="PF01546">
    <property type="entry name" value="Peptidase_M20"/>
    <property type="match status" value="1"/>
</dbReference>
<keyword evidence="7" id="KW-1185">Reference proteome</keyword>
<keyword evidence="3" id="KW-0862">Zinc</keyword>
<dbReference type="PANTHER" id="PTHR32494:SF5">
    <property type="entry name" value="ALLANTOATE AMIDOHYDROLASE"/>
    <property type="match status" value="1"/>
</dbReference>
<proteinExistence type="inferred from homology"/>
<dbReference type="Pfam" id="PF07687">
    <property type="entry name" value="M20_dimer"/>
    <property type="match status" value="1"/>
</dbReference>
<feature type="binding site" evidence="4">
    <location>
        <position position="229"/>
    </location>
    <ligand>
        <name>allantoate</name>
        <dbReference type="ChEBI" id="CHEBI:17536"/>
    </ligand>
</feature>
<comment type="similarity">
    <text evidence="1">Belongs to the peptidase M20 family.</text>
</comment>
<dbReference type="OrthoDB" id="9808195at2"/>
<dbReference type="PATRIC" id="fig|162209.4.peg.57"/>
<dbReference type="KEGG" id="pnp:IJ22_00610"/>
<feature type="binding site" evidence="3">
    <location>
        <position position="204"/>
    </location>
    <ligand>
        <name>Zn(2+)</name>
        <dbReference type="ChEBI" id="CHEBI:29105"/>
        <label>1</label>
    </ligand>
</feature>
<dbReference type="RefSeq" id="WP_062406352.1">
    <property type="nucleotide sequence ID" value="NZ_CP013652.1"/>
</dbReference>
<dbReference type="EMBL" id="CP013652">
    <property type="protein sequence ID" value="ALS20453.1"/>
    <property type="molecule type" value="Genomic_DNA"/>
</dbReference>
<evidence type="ECO:0000256" key="4">
    <source>
        <dbReference type="PIRSR" id="PIRSR001235-2"/>
    </source>
</evidence>
<feature type="binding site" evidence="3">
    <location>
        <position position="106"/>
    </location>
    <ligand>
        <name>Zn(2+)</name>
        <dbReference type="ChEBI" id="CHEBI:29105"/>
        <label>1</label>
    </ligand>
</feature>
<organism evidence="6 7">
    <name type="scientific">Paenibacillus naphthalenovorans</name>
    <dbReference type="NCBI Taxonomy" id="162209"/>
    <lineage>
        <taxon>Bacteria</taxon>
        <taxon>Bacillati</taxon>
        <taxon>Bacillota</taxon>
        <taxon>Bacilli</taxon>
        <taxon>Bacillales</taxon>
        <taxon>Paenibacillaceae</taxon>
        <taxon>Paenibacillus</taxon>
    </lineage>
</organism>
<dbReference type="SUPFAM" id="SSF55031">
    <property type="entry name" value="Bacterial exopeptidase dimerisation domain"/>
    <property type="match status" value="1"/>
</dbReference>
<dbReference type="AlphaFoldDB" id="A0A0U2VYY8"/>
<dbReference type="NCBIfam" id="NF006771">
    <property type="entry name" value="PRK09290.1-5"/>
    <property type="match status" value="1"/>
</dbReference>
<accession>A0A0U2VYY8</accession>
<dbReference type="Gene3D" id="3.30.70.360">
    <property type="match status" value="1"/>
</dbReference>
<dbReference type="PIRSF" id="PIRSF001235">
    <property type="entry name" value="Amidase_carbamoylase"/>
    <property type="match status" value="1"/>
</dbReference>
<dbReference type="PANTHER" id="PTHR32494">
    <property type="entry name" value="ALLANTOATE DEIMINASE-RELATED"/>
    <property type="match status" value="1"/>
</dbReference>
<evidence type="ECO:0000313" key="7">
    <source>
        <dbReference type="Proteomes" id="UP000061660"/>
    </source>
</evidence>
<dbReference type="Gene3D" id="3.40.630.10">
    <property type="entry name" value="Zn peptidases"/>
    <property type="match status" value="1"/>
</dbReference>
<feature type="binding site" evidence="3">
    <location>
        <position position="95"/>
    </location>
    <ligand>
        <name>Zn(2+)</name>
        <dbReference type="ChEBI" id="CHEBI:29105"/>
        <label>1</label>
    </ligand>
</feature>
<evidence type="ECO:0000256" key="1">
    <source>
        <dbReference type="ARBA" id="ARBA00006153"/>
    </source>
</evidence>
<evidence type="ECO:0000256" key="3">
    <source>
        <dbReference type="PIRSR" id="PIRSR001235-1"/>
    </source>
</evidence>
<name>A0A0U2VYY8_9BACL</name>
<dbReference type="InterPro" id="IPR011650">
    <property type="entry name" value="Peptidase_M20_dimer"/>
</dbReference>
<dbReference type="NCBIfam" id="TIGR01879">
    <property type="entry name" value="hydantase"/>
    <property type="match status" value="1"/>
</dbReference>
<dbReference type="InterPro" id="IPR002933">
    <property type="entry name" value="Peptidase_M20"/>
</dbReference>
<feature type="binding site" evidence="4">
    <location>
        <position position="289"/>
    </location>
    <ligand>
        <name>allantoate</name>
        <dbReference type="ChEBI" id="CHEBI:17536"/>
    </ligand>
</feature>
<dbReference type="STRING" id="162209.IJ22_00610"/>
<dbReference type="InterPro" id="IPR010158">
    <property type="entry name" value="Amidase_Cbmase"/>
</dbReference>
<evidence type="ECO:0000313" key="6">
    <source>
        <dbReference type="EMBL" id="ALS20453.1"/>
    </source>
</evidence>
<reference evidence="6 7" key="2">
    <citation type="journal article" date="2016" name="Genome Announc.">
        <title>Complete Genome Sequences of Two Interactive Moderate Thermophiles, Paenibacillus napthalenovorans 32O-Y and Paenibacillus sp. 32O-W.</title>
        <authorList>
            <person name="Butler R.R.III."/>
            <person name="Wang J."/>
            <person name="Stark B.C."/>
            <person name="Pombert J.F."/>
        </authorList>
    </citation>
    <scope>NUCLEOTIDE SEQUENCE [LARGE SCALE GENOMIC DNA]</scope>
    <source>
        <strain evidence="6 7">32O-Y</strain>
    </source>
</reference>
<keyword evidence="3" id="KW-0479">Metal-binding</keyword>
<feature type="binding site" evidence="3">
    <location>
        <position position="396"/>
    </location>
    <ligand>
        <name>Zn(2+)</name>
        <dbReference type="ChEBI" id="CHEBI:29105"/>
        <label>2</label>
    </ligand>
</feature>
<reference evidence="7" key="1">
    <citation type="submission" date="2015-12" db="EMBL/GenBank/DDBJ databases">
        <title>Complete genome sequences of two moderately thermophilic Paenibacillus species.</title>
        <authorList>
            <person name="Butler R.III."/>
            <person name="Wang J."/>
            <person name="Stark B.C."/>
            <person name="Pombert J.-F."/>
        </authorList>
    </citation>
    <scope>NUCLEOTIDE SEQUENCE [LARGE SCALE GENOMIC DNA]</scope>
    <source>
        <strain evidence="7">32O-Y</strain>
    </source>
</reference>
<evidence type="ECO:0000259" key="5">
    <source>
        <dbReference type="Pfam" id="PF07687"/>
    </source>
</evidence>